<feature type="compositionally biased region" description="Low complexity" evidence="1">
    <location>
        <begin position="45"/>
        <end position="64"/>
    </location>
</feature>
<dbReference type="PANTHER" id="PTHR31865">
    <property type="entry name" value="OSJNBA0071G03.3 PROTEIN"/>
    <property type="match status" value="1"/>
</dbReference>
<dbReference type="InterPro" id="IPR012881">
    <property type="entry name" value="DUF1685"/>
</dbReference>
<evidence type="ECO:0000256" key="1">
    <source>
        <dbReference type="SAM" id="MobiDB-lite"/>
    </source>
</evidence>
<protein>
    <submittedName>
        <fullName evidence="2">Uncharacterized protein</fullName>
    </submittedName>
</protein>
<evidence type="ECO:0000313" key="2">
    <source>
        <dbReference type="EMBL" id="TKW32174.1"/>
    </source>
</evidence>
<keyword evidence="3" id="KW-1185">Reference proteome</keyword>
<organism evidence="2 3">
    <name type="scientific">Setaria viridis</name>
    <name type="common">Green bristlegrass</name>
    <name type="synonym">Setaria italica subsp. viridis</name>
    <dbReference type="NCBI Taxonomy" id="4556"/>
    <lineage>
        <taxon>Eukaryota</taxon>
        <taxon>Viridiplantae</taxon>
        <taxon>Streptophyta</taxon>
        <taxon>Embryophyta</taxon>
        <taxon>Tracheophyta</taxon>
        <taxon>Spermatophyta</taxon>
        <taxon>Magnoliopsida</taxon>
        <taxon>Liliopsida</taxon>
        <taxon>Poales</taxon>
        <taxon>Poaceae</taxon>
        <taxon>PACMAD clade</taxon>
        <taxon>Panicoideae</taxon>
        <taxon>Panicodae</taxon>
        <taxon>Paniceae</taxon>
        <taxon>Cenchrinae</taxon>
        <taxon>Setaria</taxon>
    </lineage>
</organism>
<dbReference type="Pfam" id="PF07939">
    <property type="entry name" value="DUF1685"/>
    <property type="match status" value="1"/>
</dbReference>
<feature type="region of interest" description="Disordered" evidence="1">
    <location>
        <begin position="1"/>
        <end position="24"/>
    </location>
</feature>
<gene>
    <name evidence="2" type="ORF">SEVIR_2G152800v2</name>
</gene>
<reference evidence="2" key="1">
    <citation type="submission" date="2019-03" db="EMBL/GenBank/DDBJ databases">
        <title>WGS assembly of Setaria viridis.</title>
        <authorList>
            <person name="Huang P."/>
            <person name="Jenkins J."/>
            <person name="Grimwood J."/>
            <person name="Barry K."/>
            <person name="Healey A."/>
            <person name="Mamidi S."/>
            <person name="Sreedasyam A."/>
            <person name="Shu S."/>
            <person name="Feldman M."/>
            <person name="Wu J."/>
            <person name="Yu Y."/>
            <person name="Chen C."/>
            <person name="Johnson J."/>
            <person name="Rokhsar D."/>
            <person name="Baxter I."/>
            <person name="Schmutz J."/>
            <person name="Brutnell T."/>
            <person name="Kellogg E."/>
        </authorList>
    </citation>
    <scope>NUCLEOTIDE SEQUENCE [LARGE SCALE GENOMIC DNA]</scope>
</reference>
<sequence length="206" mass="22276">MVHWGREVEGGNARASRRRRRGPAGWREALGRWWSRGVGADKRSGSPIAPAAGAPPLLASARPARSARRRPICPCRQSATPARLCSPHPPLLALARPCRRSAASPAGDLLREASWWPRQVSRPVVVAASEEEGGESAGAATLGREGSGGMERARSLTVDDLEELKGCVDLGFGFNYHEIPELCGMLPALELCYSVSRRQRARSHSR</sequence>
<feature type="region of interest" description="Disordered" evidence="1">
    <location>
        <begin position="37"/>
        <end position="65"/>
    </location>
</feature>
<dbReference type="Gramene" id="TKW32174">
    <property type="protein sequence ID" value="TKW32174"/>
    <property type="gene ID" value="SEVIR_2G152800v2"/>
</dbReference>
<proteinExistence type="predicted"/>
<dbReference type="EMBL" id="CM016553">
    <property type="protein sequence ID" value="TKW32174.1"/>
    <property type="molecule type" value="Genomic_DNA"/>
</dbReference>
<evidence type="ECO:0000313" key="3">
    <source>
        <dbReference type="Proteomes" id="UP000298652"/>
    </source>
</evidence>
<dbReference type="Proteomes" id="UP000298652">
    <property type="component" value="Chromosome 2"/>
</dbReference>
<dbReference type="AlphaFoldDB" id="A0A4U6VTE8"/>
<dbReference type="PANTHER" id="PTHR31865:SF0">
    <property type="entry name" value="EXPRESSED PROTEIN"/>
    <property type="match status" value="1"/>
</dbReference>
<feature type="region of interest" description="Disordered" evidence="1">
    <location>
        <begin position="128"/>
        <end position="151"/>
    </location>
</feature>
<accession>A0A4U6VTE8</accession>
<name>A0A4U6VTE8_SETVI</name>